<proteinExistence type="predicted"/>
<dbReference type="AlphaFoldDB" id="A0A165EY12"/>
<dbReference type="Proteomes" id="UP000076871">
    <property type="component" value="Unassembled WGS sequence"/>
</dbReference>
<name>A0A165EY12_9APHY</name>
<evidence type="ECO:0000313" key="1">
    <source>
        <dbReference type="EMBL" id="KZT07955.1"/>
    </source>
</evidence>
<protein>
    <submittedName>
        <fullName evidence="1">Uncharacterized protein</fullName>
    </submittedName>
</protein>
<gene>
    <name evidence="1" type="ORF">LAESUDRAFT_650112</name>
</gene>
<dbReference type="InParanoid" id="A0A165EY12"/>
<dbReference type="SUPFAM" id="SSF81383">
    <property type="entry name" value="F-box domain"/>
    <property type="match status" value="1"/>
</dbReference>
<dbReference type="RefSeq" id="XP_040765695.1">
    <property type="nucleotide sequence ID" value="XM_040904217.1"/>
</dbReference>
<keyword evidence="2" id="KW-1185">Reference proteome</keyword>
<dbReference type="OrthoDB" id="2803789at2759"/>
<dbReference type="GeneID" id="63821247"/>
<sequence length="52" mass="6382">MDQLSTPRLPLEMCDHILDYLWDDHKTLRSCSHVTREWLPTTRMHLFHHVRI</sequence>
<reference evidence="1 2" key="1">
    <citation type="journal article" date="2016" name="Mol. Biol. Evol.">
        <title>Comparative Genomics of Early-Diverging Mushroom-Forming Fungi Provides Insights into the Origins of Lignocellulose Decay Capabilities.</title>
        <authorList>
            <person name="Nagy L.G."/>
            <person name="Riley R."/>
            <person name="Tritt A."/>
            <person name="Adam C."/>
            <person name="Daum C."/>
            <person name="Floudas D."/>
            <person name="Sun H."/>
            <person name="Yadav J.S."/>
            <person name="Pangilinan J."/>
            <person name="Larsson K.H."/>
            <person name="Matsuura K."/>
            <person name="Barry K."/>
            <person name="Labutti K."/>
            <person name="Kuo R."/>
            <person name="Ohm R.A."/>
            <person name="Bhattacharya S.S."/>
            <person name="Shirouzu T."/>
            <person name="Yoshinaga Y."/>
            <person name="Martin F.M."/>
            <person name="Grigoriev I.V."/>
            <person name="Hibbett D.S."/>
        </authorList>
    </citation>
    <scope>NUCLEOTIDE SEQUENCE [LARGE SCALE GENOMIC DNA]</scope>
    <source>
        <strain evidence="1 2">93-53</strain>
    </source>
</reference>
<dbReference type="EMBL" id="KV427617">
    <property type="protein sequence ID" value="KZT07955.1"/>
    <property type="molecule type" value="Genomic_DNA"/>
</dbReference>
<evidence type="ECO:0000313" key="2">
    <source>
        <dbReference type="Proteomes" id="UP000076871"/>
    </source>
</evidence>
<organism evidence="1 2">
    <name type="scientific">Laetiporus sulphureus 93-53</name>
    <dbReference type="NCBI Taxonomy" id="1314785"/>
    <lineage>
        <taxon>Eukaryota</taxon>
        <taxon>Fungi</taxon>
        <taxon>Dikarya</taxon>
        <taxon>Basidiomycota</taxon>
        <taxon>Agaricomycotina</taxon>
        <taxon>Agaricomycetes</taxon>
        <taxon>Polyporales</taxon>
        <taxon>Laetiporus</taxon>
    </lineage>
</organism>
<feature type="non-terminal residue" evidence="1">
    <location>
        <position position="52"/>
    </location>
</feature>
<accession>A0A165EY12</accession>
<dbReference type="InterPro" id="IPR036047">
    <property type="entry name" value="F-box-like_dom_sf"/>
</dbReference>